<dbReference type="EMBL" id="RQTK01001927">
    <property type="protein sequence ID" value="RUS68918.1"/>
    <property type="molecule type" value="Genomic_DNA"/>
</dbReference>
<dbReference type="Proteomes" id="UP000271974">
    <property type="component" value="Unassembled WGS sequence"/>
</dbReference>
<gene>
    <name evidence="2" type="ORF">EGW08_023321</name>
</gene>
<feature type="compositionally biased region" description="Polar residues" evidence="1">
    <location>
        <begin position="1"/>
        <end position="18"/>
    </location>
</feature>
<name>A0A3S1AUW2_ELYCH</name>
<feature type="region of interest" description="Disordered" evidence="1">
    <location>
        <begin position="1"/>
        <end position="99"/>
    </location>
</feature>
<comment type="caution">
    <text evidence="2">The sequence shown here is derived from an EMBL/GenBank/DDBJ whole genome shotgun (WGS) entry which is preliminary data.</text>
</comment>
<sequence length="262" mass="28580">MVGLTNMSNQWQKTSPVKRQSRAELKKVNALSSPTGDHRPKTGRSPKGCAQMVGLTNMSNQWQKTSPVKRQSRAELKKVNALSSPTGDHRPKTGRSPKGCAQMVGLTNMSNQWQKTSPVKRQSRAELKKVNALSSPTGDHRPKTGRSPKGCAQMVGLTNMSNQWQKTSPVKRQSRAELKKVNALSSPTGDHRPKTGRSPKGRQDGDTVAPTIHTTRFAPRSPNRIAQLVERSTCKPQIPGSNPTLAALTSPDRAKHKLCVCG</sequence>
<feature type="compositionally biased region" description="Polar residues" evidence="1">
    <location>
        <begin position="54"/>
        <end position="69"/>
    </location>
</feature>
<organism evidence="2 3">
    <name type="scientific">Elysia chlorotica</name>
    <name type="common">Eastern emerald elysia</name>
    <name type="synonym">Sea slug</name>
    <dbReference type="NCBI Taxonomy" id="188477"/>
    <lineage>
        <taxon>Eukaryota</taxon>
        <taxon>Metazoa</taxon>
        <taxon>Spiralia</taxon>
        <taxon>Lophotrochozoa</taxon>
        <taxon>Mollusca</taxon>
        <taxon>Gastropoda</taxon>
        <taxon>Heterobranchia</taxon>
        <taxon>Euthyneura</taxon>
        <taxon>Panpulmonata</taxon>
        <taxon>Sacoglossa</taxon>
        <taxon>Placobranchoidea</taxon>
        <taxon>Plakobranchidae</taxon>
        <taxon>Elysia</taxon>
    </lineage>
</organism>
<evidence type="ECO:0000256" key="1">
    <source>
        <dbReference type="SAM" id="MobiDB-lite"/>
    </source>
</evidence>
<dbReference type="AlphaFoldDB" id="A0A3S1AUW2"/>
<evidence type="ECO:0000313" key="3">
    <source>
        <dbReference type="Proteomes" id="UP000271974"/>
    </source>
</evidence>
<feature type="region of interest" description="Disordered" evidence="1">
    <location>
        <begin position="114"/>
        <end position="208"/>
    </location>
</feature>
<protein>
    <submittedName>
        <fullName evidence="2">Uncharacterized protein</fullName>
    </submittedName>
</protein>
<dbReference type="AntiFam" id="ANF00010">
    <property type="entry name" value="tRNA translation"/>
</dbReference>
<proteinExistence type="predicted"/>
<accession>A0A3S1AUW2</accession>
<evidence type="ECO:0000313" key="2">
    <source>
        <dbReference type="EMBL" id="RUS68918.1"/>
    </source>
</evidence>
<feature type="compositionally biased region" description="Polar residues" evidence="1">
    <location>
        <begin position="156"/>
        <end position="171"/>
    </location>
</feature>
<keyword evidence="3" id="KW-1185">Reference proteome</keyword>
<reference evidence="2 3" key="1">
    <citation type="submission" date="2019-01" db="EMBL/GenBank/DDBJ databases">
        <title>A draft genome assembly of the solar-powered sea slug Elysia chlorotica.</title>
        <authorList>
            <person name="Cai H."/>
            <person name="Li Q."/>
            <person name="Fang X."/>
            <person name="Li J."/>
            <person name="Curtis N.E."/>
            <person name="Altenburger A."/>
            <person name="Shibata T."/>
            <person name="Feng M."/>
            <person name="Maeda T."/>
            <person name="Schwartz J.A."/>
            <person name="Shigenobu S."/>
            <person name="Lundholm N."/>
            <person name="Nishiyama T."/>
            <person name="Yang H."/>
            <person name="Hasebe M."/>
            <person name="Li S."/>
            <person name="Pierce S.K."/>
            <person name="Wang J."/>
        </authorList>
    </citation>
    <scope>NUCLEOTIDE SEQUENCE [LARGE SCALE GENOMIC DNA]</scope>
    <source>
        <strain evidence="2">EC2010</strain>
        <tissue evidence="2">Whole organism of an adult</tissue>
    </source>
</reference>